<comment type="caution">
    <text evidence="3">The sequence shown here is derived from an EMBL/GenBank/DDBJ whole genome shotgun (WGS) entry which is preliminary data.</text>
</comment>
<keyword evidence="2" id="KW-0472">Membrane</keyword>
<dbReference type="AlphaFoldDB" id="A0A4Y2FM56"/>
<feature type="region of interest" description="Disordered" evidence="1">
    <location>
        <begin position="64"/>
        <end position="90"/>
    </location>
</feature>
<keyword evidence="4" id="KW-1185">Reference proteome</keyword>
<feature type="compositionally biased region" description="Basic and acidic residues" evidence="1">
    <location>
        <begin position="74"/>
        <end position="83"/>
    </location>
</feature>
<dbReference type="EMBL" id="BGPR01000969">
    <property type="protein sequence ID" value="GBM41646.1"/>
    <property type="molecule type" value="Genomic_DNA"/>
</dbReference>
<keyword evidence="2" id="KW-0812">Transmembrane</keyword>
<dbReference type="Proteomes" id="UP000499080">
    <property type="component" value="Unassembled WGS sequence"/>
</dbReference>
<evidence type="ECO:0000256" key="2">
    <source>
        <dbReference type="SAM" id="Phobius"/>
    </source>
</evidence>
<feature type="transmembrane region" description="Helical" evidence="2">
    <location>
        <begin position="7"/>
        <end position="25"/>
    </location>
</feature>
<reference evidence="3 4" key="1">
    <citation type="journal article" date="2019" name="Sci. Rep.">
        <title>Orb-weaving spider Araneus ventricosus genome elucidates the spidroin gene catalogue.</title>
        <authorList>
            <person name="Kono N."/>
            <person name="Nakamura H."/>
            <person name="Ohtoshi R."/>
            <person name="Moran D.A.P."/>
            <person name="Shinohara A."/>
            <person name="Yoshida Y."/>
            <person name="Fujiwara M."/>
            <person name="Mori M."/>
            <person name="Tomita M."/>
            <person name="Arakawa K."/>
        </authorList>
    </citation>
    <scope>NUCLEOTIDE SEQUENCE [LARGE SCALE GENOMIC DNA]</scope>
</reference>
<gene>
    <name evidence="3" type="ORF">AVEN_198394_1</name>
</gene>
<keyword evidence="2" id="KW-1133">Transmembrane helix</keyword>
<evidence type="ECO:0000256" key="1">
    <source>
        <dbReference type="SAM" id="MobiDB-lite"/>
    </source>
</evidence>
<evidence type="ECO:0000313" key="3">
    <source>
        <dbReference type="EMBL" id="GBM41646.1"/>
    </source>
</evidence>
<protein>
    <submittedName>
        <fullName evidence="3">Uncharacterized protein</fullName>
    </submittedName>
</protein>
<organism evidence="3 4">
    <name type="scientific">Araneus ventricosus</name>
    <name type="common">Orbweaver spider</name>
    <name type="synonym">Epeira ventricosa</name>
    <dbReference type="NCBI Taxonomy" id="182803"/>
    <lineage>
        <taxon>Eukaryota</taxon>
        <taxon>Metazoa</taxon>
        <taxon>Ecdysozoa</taxon>
        <taxon>Arthropoda</taxon>
        <taxon>Chelicerata</taxon>
        <taxon>Arachnida</taxon>
        <taxon>Araneae</taxon>
        <taxon>Araneomorphae</taxon>
        <taxon>Entelegynae</taxon>
        <taxon>Araneoidea</taxon>
        <taxon>Araneidae</taxon>
        <taxon>Araneus</taxon>
    </lineage>
</organism>
<sequence length="342" mass="39169">MDIPNLVACIAVTPWFWIMMKFILVGDLYDIIPLAFFGYLLVLLNRAIRQDRFDLMKALKDNQHGQKDGYCQTDELKSEDKGTQSEQETNEAYTQASTQCFEISTQTVLIQSDACTQVERKEFHAKYTQTVSEIMNDKQVQTLLQGSDKETQTSPHLCLDKEVQTLISGNPSKVFVPVKKQKPKTTIPLTKEFLKYHQNKHTLQRRKIKFNPKLDKISEVDENENGTEISEVPSYDGLESQVSTVDKKLTAQNNHENSFFHEIDEDEKETDLGKLSSHVELEFQASAVSKTLIAPNSVLQHGDSSKDGHHVIVQDGKKHRKEQKKASFFKKKFSNLKKLFKK</sequence>
<feature type="transmembrane region" description="Helical" evidence="2">
    <location>
        <begin position="31"/>
        <end position="48"/>
    </location>
</feature>
<name>A0A4Y2FM56_ARAVE</name>
<evidence type="ECO:0000313" key="4">
    <source>
        <dbReference type="Proteomes" id="UP000499080"/>
    </source>
</evidence>
<proteinExistence type="predicted"/>
<accession>A0A4Y2FM56</accession>